<dbReference type="PANTHER" id="PTHR35798:SF1">
    <property type="entry name" value="CELL DIVISION PROTEIN SEPF"/>
    <property type="match status" value="1"/>
</dbReference>
<evidence type="ECO:0000256" key="4">
    <source>
        <dbReference type="ARBA" id="ARBA00044936"/>
    </source>
</evidence>
<evidence type="ECO:0000313" key="6">
    <source>
        <dbReference type="Proteomes" id="UP000233419"/>
    </source>
</evidence>
<dbReference type="Gene3D" id="3.30.110.150">
    <property type="entry name" value="SepF-like protein"/>
    <property type="match status" value="1"/>
</dbReference>
<evidence type="ECO:0000313" key="5">
    <source>
        <dbReference type="EMBL" id="AUF83476.1"/>
    </source>
</evidence>
<dbReference type="GO" id="GO:0000917">
    <property type="term" value="P:division septum assembly"/>
    <property type="evidence" value="ECO:0007669"/>
    <property type="project" value="UniProtKB-KW"/>
</dbReference>
<evidence type="ECO:0000256" key="1">
    <source>
        <dbReference type="ARBA" id="ARBA00022618"/>
    </source>
</evidence>
<dbReference type="AlphaFoldDB" id="A0A2K9BJM4"/>
<dbReference type="EMBL" id="CP025257">
    <property type="protein sequence ID" value="AUF83476.1"/>
    <property type="molecule type" value="Genomic_DNA"/>
</dbReference>
<dbReference type="RefSeq" id="WP_051591864.1">
    <property type="nucleotide sequence ID" value="NZ_CP025257.1"/>
</dbReference>
<dbReference type="InterPro" id="IPR007561">
    <property type="entry name" value="Cell_div_SepF/SepF-rel"/>
</dbReference>
<proteinExistence type="predicted"/>
<dbReference type="InterPro" id="IPR023052">
    <property type="entry name" value="Cell_div_SepF"/>
</dbReference>
<keyword evidence="3" id="KW-0131">Cell cycle</keyword>
<dbReference type="PANTHER" id="PTHR35798">
    <property type="entry name" value="CELL DIVISION PROTEIN SEPF"/>
    <property type="match status" value="1"/>
</dbReference>
<dbReference type="Proteomes" id="UP000233419">
    <property type="component" value="Chromosome"/>
</dbReference>
<keyword evidence="6" id="KW-1185">Reference proteome</keyword>
<organism evidence="5 6">
    <name type="scientific">Mesoplasma syrphidae</name>
    <dbReference type="NCBI Taxonomy" id="225999"/>
    <lineage>
        <taxon>Bacteria</taxon>
        <taxon>Bacillati</taxon>
        <taxon>Mycoplasmatota</taxon>
        <taxon>Mollicutes</taxon>
        <taxon>Entomoplasmatales</taxon>
        <taxon>Entomoplasmataceae</taxon>
        <taxon>Mesoplasma</taxon>
    </lineage>
</organism>
<keyword evidence="2" id="KW-0717">Septation</keyword>
<gene>
    <name evidence="5" type="ORF">CXP39_01515</name>
</gene>
<dbReference type="KEGG" id="msyr:CXP39_01515"/>
<protein>
    <submittedName>
        <fullName evidence="5">Cell division protein SepF</fullName>
    </submittedName>
</protein>
<name>A0A2K9BJM4_9MOLU</name>
<evidence type="ECO:0000256" key="3">
    <source>
        <dbReference type="ARBA" id="ARBA00023306"/>
    </source>
</evidence>
<dbReference type="InterPro" id="IPR038594">
    <property type="entry name" value="SepF-like_sf"/>
</dbReference>
<accession>A0A2K9BJM4</accession>
<reference evidence="5 6" key="1">
    <citation type="submission" date="2017-12" db="EMBL/GenBank/DDBJ databases">
        <title>Mesoplasma syrphidae YJS, Complete Genome.</title>
        <authorList>
            <person name="Knight T.F."/>
            <person name="Citino T."/>
            <person name="Rubinstein R."/>
            <person name="Neuschaefer Z."/>
        </authorList>
    </citation>
    <scope>NUCLEOTIDE SEQUENCE [LARGE SCALE GENOMIC DNA]</scope>
    <source>
        <strain evidence="5 6">YJS</strain>
    </source>
</reference>
<keyword evidence="1 5" id="KW-0132">Cell division</keyword>
<dbReference type="Pfam" id="PF04472">
    <property type="entry name" value="SepF"/>
    <property type="match status" value="1"/>
</dbReference>
<evidence type="ECO:0000256" key="2">
    <source>
        <dbReference type="ARBA" id="ARBA00023210"/>
    </source>
</evidence>
<comment type="function">
    <text evidence="4">Cell division protein that is part of the divisome complex and is recruited early to the Z-ring. Probably stimulates Z-ring formation, perhaps through the cross-linking of FtsZ protofilaments. Its function overlaps with FtsA.</text>
</comment>
<sequence>MSIFKNLKVKPPKLEDHSTSIIDEYKEEFSQQLVEFDSGLKEFEDVTIEQGKSEALLFDVKKKTHVFAPKKYREIKTMIDELIQNKVILIDFYNLQPDEKRRVKDFLSGVTYALDGEYRKIENEVFKFIISK</sequence>
<dbReference type="OrthoDB" id="389747at2"/>